<feature type="region of interest" description="Disordered" evidence="1">
    <location>
        <begin position="79"/>
        <end position="106"/>
    </location>
</feature>
<evidence type="ECO:0008006" key="5">
    <source>
        <dbReference type="Google" id="ProtNLM"/>
    </source>
</evidence>
<accession>A0A0H2QXW5</accession>
<sequence>MRLGWLASLTLQWLWLARCGEIEIEIARLVQNQMNEPKKCDGLRLARVKLSSGWFVAGRWGGENDGVVSDRPWAMQYGDDRIRQRRTDSADDDDSEREGGVGTIPRQNIGSMCLVSRLVKGEAKSACRHLGGKEGG</sequence>
<keyword evidence="2" id="KW-0732">Signal</keyword>
<evidence type="ECO:0000256" key="1">
    <source>
        <dbReference type="SAM" id="MobiDB-lite"/>
    </source>
</evidence>
<organism evidence="3 4">
    <name type="scientific">Schizopora paradoxa</name>
    <dbReference type="NCBI Taxonomy" id="27342"/>
    <lineage>
        <taxon>Eukaryota</taxon>
        <taxon>Fungi</taxon>
        <taxon>Dikarya</taxon>
        <taxon>Basidiomycota</taxon>
        <taxon>Agaricomycotina</taxon>
        <taxon>Agaricomycetes</taxon>
        <taxon>Hymenochaetales</taxon>
        <taxon>Schizoporaceae</taxon>
        <taxon>Schizopora</taxon>
    </lineage>
</organism>
<feature type="chain" id="PRO_5005201427" description="Secreted protein" evidence="2">
    <location>
        <begin position="20"/>
        <end position="136"/>
    </location>
</feature>
<dbReference type="AlphaFoldDB" id="A0A0H2QXW5"/>
<dbReference type="InParanoid" id="A0A0H2QXW5"/>
<evidence type="ECO:0000313" key="3">
    <source>
        <dbReference type="EMBL" id="KLO04219.1"/>
    </source>
</evidence>
<keyword evidence="4" id="KW-1185">Reference proteome</keyword>
<evidence type="ECO:0000313" key="4">
    <source>
        <dbReference type="Proteomes" id="UP000053477"/>
    </source>
</evidence>
<proteinExistence type="predicted"/>
<reference evidence="3 4" key="1">
    <citation type="submission" date="2015-04" db="EMBL/GenBank/DDBJ databases">
        <title>Complete genome sequence of Schizopora paradoxa KUC8140, a cosmopolitan wood degrader in East Asia.</title>
        <authorList>
            <consortium name="DOE Joint Genome Institute"/>
            <person name="Min B."/>
            <person name="Park H."/>
            <person name="Jang Y."/>
            <person name="Kim J.-J."/>
            <person name="Kim K.H."/>
            <person name="Pangilinan J."/>
            <person name="Lipzen A."/>
            <person name="Riley R."/>
            <person name="Grigoriev I.V."/>
            <person name="Spatafora J.W."/>
            <person name="Choi I.-G."/>
        </authorList>
    </citation>
    <scope>NUCLEOTIDE SEQUENCE [LARGE SCALE GENOMIC DNA]</scope>
    <source>
        <strain evidence="3 4">KUC8140</strain>
    </source>
</reference>
<name>A0A0H2QXW5_9AGAM</name>
<feature type="compositionally biased region" description="Basic and acidic residues" evidence="1">
    <location>
        <begin position="79"/>
        <end position="89"/>
    </location>
</feature>
<evidence type="ECO:0000256" key="2">
    <source>
        <dbReference type="SAM" id="SignalP"/>
    </source>
</evidence>
<feature type="signal peptide" evidence="2">
    <location>
        <begin position="1"/>
        <end position="19"/>
    </location>
</feature>
<protein>
    <recommendedName>
        <fullName evidence="5">Secreted protein</fullName>
    </recommendedName>
</protein>
<dbReference type="EMBL" id="KQ086641">
    <property type="protein sequence ID" value="KLO04219.1"/>
    <property type="molecule type" value="Genomic_DNA"/>
</dbReference>
<dbReference type="Proteomes" id="UP000053477">
    <property type="component" value="Unassembled WGS sequence"/>
</dbReference>
<gene>
    <name evidence="3" type="ORF">SCHPADRAFT_897196</name>
</gene>